<dbReference type="PANTHER" id="PTHR14359">
    <property type="entry name" value="HOMO-OLIGOMERIC FLAVIN CONTAINING CYS DECARBOXYLASE FAMILY"/>
    <property type="match status" value="1"/>
</dbReference>
<name>A0A6N8I3K0_9FIRM</name>
<accession>A0A6N8I3K0</accession>
<dbReference type="GO" id="GO:0004633">
    <property type="term" value="F:phosphopantothenoylcysteine decarboxylase activity"/>
    <property type="evidence" value="ECO:0007669"/>
    <property type="project" value="TreeGrafter"/>
</dbReference>
<dbReference type="EMBL" id="VWXL01000084">
    <property type="protein sequence ID" value="MVB12180.1"/>
    <property type="molecule type" value="Genomic_DNA"/>
</dbReference>
<dbReference type="Proteomes" id="UP000469440">
    <property type="component" value="Unassembled WGS sequence"/>
</dbReference>
<dbReference type="PANTHER" id="PTHR14359:SF6">
    <property type="entry name" value="PHOSPHOPANTOTHENOYLCYSTEINE DECARBOXYLASE"/>
    <property type="match status" value="1"/>
</dbReference>
<dbReference type="InterPro" id="IPR003382">
    <property type="entry name" value="Flavoprotein"/>
</dbReference>
<evidence type="ECO:0000259" key="1">
    <source>
        <dbReference type="Pfam" id="PF02441"/>
    </source>
</evidence>
<organism evidence="2 3">
    <name type="scientific">Caproicibacter fermentans</name>
    <dbReference type="NCBI Taxonomy" id="2576756"/>
    <lineage>
        <taxon>Bacteria</taxon>
        <taxon>Bacillati</taxon>
        <taxon>Bacillota</taxon>
        <taxon>Clostridia</taxon>
        <taxon>Eubacteriales</taxon>
        <taxon>Acutalibacteraceae</taxon>
        <taxon>Caproicibacter</taxon>
    </lineage>
</organism>
<dbReference type="RefSeq" id="WP_330594026.1">
    <property type="nucleotide sequence ID" value="NZ_VWXL01000084.1"/>
</dbReference>
<dbReference type="Pfam" id="PF02441">
    <property type="entry name" value="Flavoprotein"/>
    <property type="match status" value="1"/>
</dbReference>
<gene>
    <name evidence="2" type="primary">coaBC</name>
    <name evidence="2" type="ORF">CAFE_29120</name>
</gene>
<dbReference type="GO" id="GO:0071513">
    <property type="term" value="C:phosphopantothenoylcysteine decarboxylase complex"/>
    <property type="evidence" value="ECO:0007669"/>
    <property type="project" value="TreeGrafter"/>
</dbReference>
<feature type="domain" description="Flavoprotein" evidence="1">
    <location>
        <begin position="2"/>
        <end position="175"/>
    </location>
</feature>
<sequence length="184" mass="19633">MKNILLGVTGSIAAYKGADLASILTAQGYRVDVIMTKGASAFITPLTLQALSKNRVYTDVFQEEDPSEIKHISLAKKADLLLVAPASADVIGKMANGLADDMLTAAVLAVRGIPRCVAPAMNTRMYENPIVQENLEKLRRHGFEIIPPKEAVLACGEVGRGALADVGTIVKKVKEFLREDGGIS</sequence>
<reference evidence="2 3" key="1">
    <citation type="submission" date="2019-09" db="EMBL/GenBank/DDBJ databases">
        <title>Genome sequence of Clostridium sp. EA1.</title>
        <authorList>
            <person name="Poehlein A."/>
            <person name="Bengelsdorf F.R."/>
            <person name="Daniel R."/>
        </authorList>
    </citation>
    <scope>NUCLEOTIDE SEQUENCE [LARGE SCALE GENOMIC DNA]</scope>
    <source>
        <strain evidence="2 3">EA1</strain>
    </source>
</reference>
<dbReference type="Gene3D" id="3.40.50.1950">
    <property type="entry name" value="Flavin prenyltransferase-like"/>
    <property type="match status" value="1"/>
</dbReference>
<comment type="caution">
    <text evidence="2">The sequence shown here is derived from an EMBL/GenBank/DDBJ whole genome shotgun (WGS) entry which is preliminary data.</text>
</comment>
<evidence type="ECO:0000313" key="2">
    <source>
        <dbReference type="EMBL" id="MVB12180.1"/>
    </source>
</evidence>
<dbReference type="AlphaFoldDB" id="A0A6N8I3K0"/>
<proteinExistence type="predicted"/>
<protein>
    <submittedName>
        <fullName evidence="2">Coenzyme A biosynthesis bifunctional protein CoaBC</fullName>
    </submittedName>
</protein>
<dbReference type="InterPro" id="IPR036551">
    <property type="entry name" value="Flavin_trans-like"/>
</dbReference>
<evidence type="ECO:0000313" key="3">
    <source>
        <dbReference type="Proteomes" id="UP000469440"/>
    </source>
</evidence>
<dbReference type="GO" id="GO:0010181">
    <property type="term" value="F:FMN binding"/>
    <property type="evidence" value="ECO:0007669"/>
    <property type="project" value="TreeGrafter"/>
</dbReference>
<keyword evidence="3" id="KW-1185">Reference proteome</keyword>
<dbReference type="GO" id="GO:0015937">
    <property type="term" value="P:coenzyme A biosynthetic process"/>
    <property type="evidence" value="ECO:0007669"/>
    <property type="project" value="TreeGrafter"/>
</dbReference>
<dbReference type="SUPFAM" id="SSF52507">
    <property type="entry name" value="Homo-oligomeric flavin-containing Cys decarboxylases, HFCD"/>
    <property type="match status" value="1"/>
</dbReference>